<keyword evidence="12" id="KW-0628">Postsynaptic cell membrane</keyword>
<dbReference type="InterPro" id="IPR018000">
    <property type="entry name" value="Neurotransmitter_ion_chnl_CS"/>
</dbReference>
<keyword evidence="7" id="KW-0770">Synapse</keyword>
<evidence type="ECO:0000313" key="18">
    <source>
        <dbReference type="EMBL" id="VDN60647.1"/>
    </source>
</evidence>
<dbReference type="InterPro" id="IPR002394">
    <property type="entry name" value="Nicotinic_acetylcholine_rcpt"/>
</dbReference>
<comment type="similarity">
    <text evidence="1">Belongs to the ligand-gated ion channel (TC 1.A.9) family. Acetylcholine receptor (TC 1.A.9.1) subfamily.</text>
</comment>
<dbReference type="PROSITE" id="PS00236">
    <property type="entry name" value="NEUROTR_ION_CHANNEL"/>
    <property type="match status" value="1"/>
</dbReference>
<evidence type="ECO:0000256" key="1">
    <source>
        <dbReference type="ARBA" id="ARBA00009237"/>
    </source>
</evidence>
<dbReference type="EMBL" id="UYYG01001229">
    <property type="protein sequence ID" value="VDN60647.1"/>
    <property type="molecule type" value="Genomic_DNA"/>
</dbReference>
<dbReference type="WBParaSite" id="DME_0000911601-mRNA-1">
    <property type="protein sequence ID" value="DME_0000911601-mRNA-1"/>
    <property type="gene ID" value="DME_0000911601"/>
</dbReference>
<dbReference type="GO" id="GO:0045211">
    <property type="term" value="C:postsynaptic membrane"/>
    <property type="evidence" value="ECO:0007669"/>
    <property type="project" value="UniProtKB-SubCell"/>
</dbReference>
<evidence type="ECO:0000256" key="2">
    <source>
        <dbReference type="ARBA" id="ARBA00022448"/>
    </source>
</evidence>
<dbReference type="Proteomes" id="UP000038040">
    <property type="component" value="Unplaced"/>
</dbReference>
<organism evidence="19 21">
    <name type="scientific">Dracunculus medinensis</name>
    <name type="common">Guinea worm</name>
    <dbReference type="NCBI Taxonomy" id="318479"/>
    <lineage>
        <taxon>Eukaryota</taxon>
        <taxon>Metazoa</taxon>
        <taxon>Ecdysozoa</taxon>
        <taxon>Nematoda</taxon>
        <taxon>Chromadorea</taxon>
        <taxon>Rhabditida</taxon>
        <taxon>Spirurina</taxon>
        <taxon>Dracunculoidea</taxon>
        <taxon>Dracunculidae</taxon>
        <taxon>Dracunculus</taxon>
    </lineage>
</organism>
<dbReference type="PRINTS" id="PR00252">
    <property type="entry name" value="NRIONCHANNEL"/>
</dbReference>
<evidence type="ECO:0000313" key="20">
    <source>
        <dbReference type="Proteomes" id="UP000274756"/>
    </source>
</evidence>
<evidence type="ECO:0000256" key="3">
    <source>
        <dbReference type="ARBA" id="ARBA00022475"/>
    </source>
</evidence>
<dbReference type="SUPFAM" id="SSF63712">
    <property type="entry name" value="Nicotinic receptor ligand binding domain-like"/>
    <property type="match status" value="1"/>
</dbReference>
<dbReference type="FunFam" id="2.70.170.10:FF:000016">
    <property type="entry name" value="Nicotinic acetylcholine receptor subunit"/>
    <property type="match status" value="1"/>
</dbReference>
<keyword evidence="2 16" id="KW-0813">Transport</keyword>
<dbReference type="InterPro" id="IPR006202">
    <property type="entry name" value="Neur_chan_lig-bd"/>
</dbReference>
<dbReference type="OrthoDB" id="5975154at2759"/>
<evidence type="ECO:0000256" key="9">
    <source>
        <dbReference type="ARBA" id="ARBA00023136"/>
    </source>
</evidence>
<evidence type="ECO:0000256" key="11">
    <source>
        <dbReference type="ARBA" id="ARBA00023170"/>
    </source>
</evidence>
<dbReference type="STRING" id="318479.A0A0N4UMN2"/>
<dbReference type="InterPro" id="IPR036719">
    <property type="entry name" value="Neuro-gated_channel_TM_sf"/>
</dbReference>
<keyword evidence="20" id="KW-1185">Reference proteome</keyword>
<dbReference type="PRINTS" id="PR00254">
    <property type="entry name" value="NICOTINICR"/>
</dbReference>
<evidence type="ECO:0000313" key="21">
    <source>
        <dbReference type="WBParaSite" id="DME_0000911601-mRNA-1"/>
    </source>
</evidence>
<comment type="subcellular location">
    <subcellularLocation>
        <location evidence="15">Postsynaptic cell membrane</location>
        <topology evidence="15">Multi-pass membrane protein</topology>
    </subcellularLocation>
</comment>
<keyword evidence="9" id="KW-0472">Membrane</keyword>
<dbReference type="CDD" id="cd18997">
    <property type="entry name" value="LGIC_ECD_nAChR"/>
    <property type="match status" value="1"/>
</dbReference>
<dbReference type="PANTHER" id="PTHR18945">
    <property type="entry name" value="NEUROTRANSMITTER GATED ION CHANNEL"/>
    <property type="match status" value="1"/>
</dbReference>
<reference evidence="18 20" key="2">
    <citation type="submission" date="2018-11" db="EMBL/GenBank/DDBJ databases">
        <authorList>
            <consortium name="Pathogen Informatics"/>
        </authorList>
    </citation>
    <scope>NUCLEOTIDE SEQUENCE [LARGE SCALE GENOMIC DNA]</scope>
</reference>
<reference evidence="21" key="1">
    <citation type="submission" date="2017-02" db="UniProtKB">
        <authorList>
            <consortium name="WormBaseParasite"/>
        </authorList>
    </citation>
    <scope>IDENTIFICATION</scope>
</reference>
<evidence type="ECO:0000313" key="19">
    <source>
        <dbReference type="Proteomes" id="UP000038040"/>
    </source>
</evidence>
<evidence type="ECO:0000256" key="14">
    <source>
        <dbReference type="ARBA" id="ARBA00023303"/>
    </source>
</evidence>
<gene>
    <name evidence="18" type="ORF">DME_LOCUS10620</name>
</gene>
<evidence type="ECO:0000256" key="12">
    <source>
        <dbReference type="ARBA" id="ARBA00023257"/>
    </source>
</evidence>
<dbReference type="GO" id="GO:0022848">
    <property type="term" value="F:acetylcholine-gated monoatomic cation-selective channel activity"/>
    <property type="evidence" value="ECO:0007669"/>
    <property type="project" value="InterPro"/>
</dbReference>
<dbReference type="AlphaFoldDB" id="A0A0N4UMN2"/>
<keyword evidence="10" id="KW-1015">Disulfide bond</keyword>
<dbReference type="InterPro" id="IPR006201">
    <property type="entry name" value="Neur_channel"/>
</dbReference>
<dbReference type="InterPro" id="IPR038050">
    <property type="entry name" value="Neuro_actylchol_rec"/>
</dbReference>
<dbReference type="Proteomes" id="UP000274756">
    <property type="component" value="Unassembled WGS sequence"/>
</dbReference>
<keyword evidence="4" id="KW-0812">Transmembrane</keyword>
<proteinExistence type="inferred from homology"/>
<feature type="domain" description="Neurotransmitter-gated ion-channel ligand-binding" evidence="17">
    <location>
        <begin position="18"/>
        <end position="229"/>
    </location>
</feature>
<keyword evidence="5" id="KW-0732">Signal</keyword>
<name>A0A0N4UMN2_DRAME</name>
<dbReference type="Gene3D" id="1.20.58.390">
    <property type="entry name" value="Neurotransmitter-gated ion-channel transmembrane domain"/>
    <property type="match status" value="1"/>
</dbReference>
<protein>
    <submittedName>
        <fullName evidence="21">Neur_chan_LBD domain-containing protein</fullName>
    </submittedName>
</protein>
<keyword evidence="13" id="KW-1071">Ligand-gated ion channel</keyword>
<evidence type="ECO:0000256" key="8">
    <source>
        <dbReference type="ARBA" id="ARBA00023065"/>
    </source>
</evidence>
<dbReference type="SUPFAM" id="SSF90112">
    <property type="entry name" value="Neurotransmitter-gated ion-channel transmembrane pore"/>
    <property type="match status" value="1"/>
</dbReference>
<evidence type="ECO:0000256" key="10">
    <source>
        <dbReference type="ARBA" id="ARBA00023157"/>
    </source>
</evidence>
<sequence>MFLQFFVIFPIIYASDDEYRLIQDLRKNYDPIERPVYNHSEPVVVKLRILLQQLVDLDEKNQVITLVLWMQQTWSDYKLKWDPEEYGGIKDIRFPSSSNIIWKPDVLLFNSADEKFDASFPVNIIVKHTGDILIAPPGIIKSSCEIDITWFPFDEQICNLRYGSWTYTGNKLDLHIDDPGTDKNSQMDLTYYVQNGEWDLLSAPAYRIVSEFIEETYIELHYKLHLRRKKMYYGLNWIIPSVLISLSNVLGFSLPPESGEKITLRMIIAN</sequence>
<evidence type="ECO:0000256" key="5">
    <source>
        <dbReference type="ARBA" id="ARBA00022729"/>
    </source>
</evidence>
<dbReference type="GO" id="GO:0004888">
    <property type="term" value="F:transmembrane signaling receptor activity"/>
    <property type="evidence" value="ECO:0007669"/>
    <property type="project" value="InterPro"/>
</dbReference>
<evidence type="ECO:0000256" key="4">
    <source>
        <dbReference type="ARBA" id="ARBA00022692"/>
    </source>
</evidence>
<dbReference type="Pfam" id="PF02931">
    <property type="entry name" value="Neur_chan_LBD"/>
    <property type="match status" value="1"/>
</dbReference>
<evidence type="ECO:0000256" key="15">
    <source>
        <dbReference type="ARBA" id="ARBA00034104"/>
    </source>
</evidence>
<evidence type="ECO:0000256" key="16">
    <source>
        <dbReference type="RuleBase" id="RU000687"/>
    </source>
</evidence>
<accession>A0A0N4UMN2</accession>
<evidence type="ECO:0000256" key="6">
    <source>
        <dbReference type="ARBA" id="ARBA00022989"/>
    </source>
</evidence>
<keyword evidence="11" id="KW-0675">Receptor</keyword>
<dbReference type="CDD" id="cd19051">
    <property type="entry name" value="LGIC_TM_cation"/>
    <property type="match status" value="1"/>
</dbReference>
<evidence type="ECO:0000259" key="17">
    <source>
        <dbReference type="Pfam" id="PF02931"/>
    </source>
</evidence>
<evidence type="ECO:0000256" key="7">
    <source>
        <dbReference type="ARBA" id="ARBA00023018"/>
    </source>
</evidence>
<keyword evidence="8 16" id="KW-0406">Ion transport</keyword>
<keyword evidence="6" id="KW-1133">Transmembrane helix</keyword>
<keyword evidence="3" id="KW-1003">Cell membrane</keyword>
<keyword evidence="14 16" id="KW-0407">Ion channel</keyword>
<dbReference type="Gene3D" id="2.70.170.10">
    <property type="entry name" value="Neurotransmitter-gated ion-channel ligand-binding domain"/>
    <property type="match status" value="1"/>
</dbReference>
<dbReference type="InterPro" id="IPR036734">
    <property type="entry name" value="Neur_chan_lig-bd_sf"/>
</dbReference>
<evidence type="ECO:0000256" key="13">
    <source>
        <dbReference type="ARBA" id="ARBA00023286"/>
    </source>
</evidence>